<dbReference type="Pfam" id="PF12850">
    <property type="entry name" value="Metallophos_2"/>
    <property type="match status" value="1"/>
</dbReference>
<protein>
    <submittedName>
        <fullName evidence="3">DNA repair protein</fullName>
    </submittedName>
</protein>
<evidence type="ECO:0000256" key="1">
    <source>
        <dbReference type="ARBA" id="ARBA00008950"/>
    </source>
</evidence>
<proteinExistence type="inferred from homology"/>
<accession>A0A401ZFK0</accession>
<feature type="domain" description="Calcineurin-like phosphoesterase" evidence="2">
    <location>
        <begin position="1"/>
        <end position="195"/>
    </location>
</feature>
<keyword evidence="4" id="KW-1185">Reference proteome</keyword>
<dbReference type="PIRSF" id="PIRSF000883">
    <property type="entry name" value="Pesterase_MJ0912"/>
    <property type="match status" value="1"/>
</dbReference>
<dbReference type="InterPro" id="IPR050126">
    <property type="entry name" value="Ap4A_hydrolase"/>
</dbReference>
<sequence>MRIAIISDIHGNKIALDTVLEDLSKQPAIDQLVIAGDLCLNGPCPKETLDTIRQLHCPVIQGNVDMDVVTQNSKKGAKKQSVIEWTRNQIGEEGINYLASLPFSYLVSNPNGTDLLVVHANPLNQDEAIFPTSPDSKIEHLCGDLRPTVGAVAFGHYHVAYSRRWRHLLLVDTGSCGLPRDGDPRASYAILTWQDNVWQAEHRRVKYDVKAVVKQLKNSGIPTVDKRIKVLTEAEY</sequence>
<gene>
    <name evidence="3" type="ORF">KDAU_29020</name>
</gene>
<dbReference type="PANTHER" id="PTHR42850">
    <property type="entry name" value="METALLOPHOSPHOESTERASE"/>
    <property type="match status" value="1"/>
</dbReference>
<comment type="caution">
    <text evidence="3">The sequence shown here is derived from an EMBL/GenBank/DDBJ whole genome shotgun (WGS) entry which is preliminary data.</text>
</comment>
<dbReference type="OrthoDB" id="9813918at2"/>
<dbReference type="GO" id="GO:0016791">
    <property type="term" value="F:phosphatase activity"/>
    <property type="evidence" value="ECO:0007669"/>
    <property type="project" value="TreeGrafter"/>
</dbReference>
<dbReference type="SUPFAM" id="SSF56300">
    <property type="entry name" value="Metallo-dependent phosphatases"/>
    <property type="match status" value="1"/>
</dbReference>
<dbReference type="InterPro" id="IPR029052">
    <property type="entry name" value="Metallo-depent_PP-like"/>
</dbReference>
<dbReference type="RefSeq" id="WP_126596608.1">
    <property type="nucleotide sequence ID" value="NZ_BIFQ01000001.1"/>
</dbReference>
<evidence type="ECO:0000259" key="2">
    <source>
        <dbReference type="Pfam" id="PF12850"/>
    </source>
</evidence>
<comment type="similarity">
    <text evidence="1">Belongs to the metallophosphoesterase superfamily. YfcE family.</text>
</comment>
<evidence type="ECO:0000313" key="4">
    <source>
        <dbReference type="Proteomes" id="UP000287224"/>
    </source>
</evidence>
<dbReference type="EMBL" id="BIFQ01000001">
    <property type="protein sequence ID" value="GCE05573.1"/>
    <property type="molecule type" value="Genomic_DNA"/>
</dbReference>
<reference evidence="4" key="1">
    <citation type="submission" date="2018-12" db="EMBL/GenBank/DDBJ databases">
        <title>Tengunoibacter tsumagoiensis gen. nov., sp. nov., Dictyobacter kobayashii sp. nov., D. alpinus sp. nov., and D. joshuensis sp. nov. and description of Dictyobacteraceae fam. nov. within the order Ktedonobacterales isolated from Tengu-no-mugimeshi.</title>
        <authorList>
            <person name="Wang C.M."/>
            <person name="Zheng Y."/>
            <person name="Sakai Y."/>
            <person name="Toyoda A."/>
            <person name="Minakuchi Y."/>
            <person name="Abe K."/>
            <person name="Yokota A."/>
            <person name="Yabe S."/>
        </authorList>
    </citation>
    <scope>NUCLEOTIDE SEQUENCE [LARGE SCALE GENOMIC DNA]</scope>
    <source>
        <strain evidence="4">S-27</strain>
    </source>
</reference>
<dbReference type="InterPro" id="IPR011152">
    <property type="entry name" value="Pesterase_MJ0912"/>
</dbReference>
<dbReference type="GO" id="GO:0005737">
    <property type="term" value="C:cytoplasm"/>
    <property type="evidence" value="ECO:0007669"/>
    <property type="project" value="TreeGrafter"/>
</dbReference>
<dbReference type="InterPro" id="IPR024654">
    <property type="entry name" value="Calcineurin-like_PHP_lpxH"/>
</dbReference>
<dbReference type="PANTHER" id="PTHR42850:SF2">
    <property type="entry name" value="BLL5683 PROTEIN"/>
    <property type="match status" value="1"/>
</dbReference>
<organism evidence="3 4">
    <name type="scientific">Dictyobacter aurantiacus</name>
    <dbReference type="NCBI Taxonomy" id="1936993"/>
    <lineage>
        <taxon>Bacteria</taxon>
        <taxon>Bacillati</taxon>
        <taxon>Chloroflexota</taxon>
        <taxon>Ktedonobacteria</taxon>
        <taxon>Ktedonobacterales</taxon>
        <taxon>Dictyobacteraceae</taxon>
        <taxon>Dictyobacter</taxon>
    </lineage>
</organism>
<evidence type="ECO:0000313" key="3">
    <source>
        <dbReference type="EMBL" id="GCE05573.1"/>
    </source>
</evidence>
<dbReference type="AlphaFoldDB" id="A0A401ZFK0"/>
<dbReference type="Gene3D" id="3.60.21.10">
    <property type="match status" value="1"/>
</dbReference>
<dbReference type="Proteomes" id="UP000287224">
    <property type="component" value="Unassembled WGS sequence"/>
</dbReference>
<name>A0A401ZFK0_9CHLR</name>